<name>A0ABP3GF97_9BACI</name>
<keyword evidence="3" id="KW-1185">Reference proteome</keyword>
<dbReference type="Proteomes" id="UP001500782">
    <property type="component" value="Unassembled WGS sequence"/>
</dbReference>
<comment type="caution">
    <text evidence="2">The sequence shown here is derived from an EMBL/GenBank/DDBJ whole genome shotgun (WGS) entry which is preliminary data.</text>
</comment>
<dbReference type="InterPro" id="IPR025413">
    <property type="entry name" value="YpzG-like"/>
</dbReference>
<reference evidence="3" key="1">
    <citation type="journal article" date="2019" name="Int. J. Syst. Evol. Microbiol.">
        <title>The Global Catalogue of Microorganisms (GCM) 10K type strain sequencing project: providing services to taxonomists for standard genome sequencing and annotation.</title>
        <authorList>
            <consortium name="The Broad Institute Genomics Platform"/>
            <consortium name="The Broad Institute Genome Sequencing Center for Infectious Disease"/>
            <person name="Wu L."/>
            <person name="Ma J."/>
        </authorList>
    </citation>
    <scope>NUCLEOTIDE SEQUENCE [LARGE SCALE GENOMIC DNA]</scope>
    <source>
        <strain evidence="3">JCM 9731</strain>
    </source>
</reference>
<evidence type="ECO:0008006" key="4">
    <source>
        <dbReference type="Google" id="ProtNLM"/>
    </source>
</evidence>
<gene>
    <name evidence="2" type="ORF">GCM10008967_35000</name>
</gene>
<dbReference type="Pfam" id="PF14139">
    <property type="entry name" value="YpzG"/>
    <property type="match status" value="1"/>
</dbReference>
<sequence>MGNMKNNFYSNVYKSPFEQANTRKKHLWSQVKGETQQTQNQIILEHQTRKQS</sequence>
<organism evidence="2 3">
    <name type="scientific">Bacillus carboniphilus</name>
    <dbReference type="NCBI Taxonomy" id="86663"/>
    <lineage>
        <taxon>Bacteria</taxon>
        <taxon>Bacillati</taxon>
        <taxon>Bacillota</taxon>
        <taxon>Bacilli</taxon>
        <taxon>Bacillales</taxon>
        <taxon>Bacillaceae</taxon>
        <taxon>Bacillus</taxon>
    </lineage>
</organism>
<dbReference type="RefSeq" id="WP_343801923.1">
    <property type="nucleotide sequence ID" value="NZ_BAAADJ010000060.1"/>
</dbReference>
<evidence type="ECO:0000313" key="2">
    <source>
        <dbReference type="EMBL" id="GAA0341621.1"/>
    </source>
</evidence>
<dbReference type="EMBL" id="BAAADJ010000060">
    <property type="protein sequence ID" value="GAA0341621.1"/>
    <property type="molecule type" value="Genomic_DNA"/>
</dbReference>
<proteinExistence type="predicted"/>
<feature type="compositionally biased region" description="Polar residues" evidence="1">
    <location>
        <begin position="32"/>
        <end position="42"/>
    </location>
</feature>
<evidence type="ECO:0000313" key="3">
    <source>
        <dbReference type="Proteomes" id="UP001500782"/>
    </source>
</evidence>
<protein>
    <recommendedName>
        <fullName evidence="4">YpzG family protein</fullName>
    </recommendedName>
</protein>
<evidence type="ECO:0000256" key="1">
    <source>
        <dbReference type="SAM" id="MobiDB-lite"/>
    </source>
</evidence>
<feature type="region of interest" description="Disordered" evidence="1">
    <location>
        <begin position="32"/>
        <end position="52"/>
    </location>
</feature>
<accession>A0ABP3GF97</accession>